<keyword evidence="2" id="KW-0472">Membrane</keyword>
<dbReference type="InterPro" id="IPR009721">
    <property type="entry name" value="O-acyltransferase_WSD1_C"/>
</dbReference>
<dbReference type="EMBL" id="SDRB02004979">
    <property type="protein sequence ID" value="THG15014.1"/>
    <property type="molecule type" value="Genomic_DNA"/>
</dbReference>
<evidence type="ECO:0000256" key="1">
    <source>
        <dbReference type="SAM" id="MobiDB-lite"/>
    </source>
</evidence>
<proteinExistence type="predicted"/>
<dbReference type="PANTHER" id="PTHR31650">
    <property type="entry name" value="O-ACYLTRANSFERASE (WSD1-LIKE) FAMILY PROTEIN"/>
    <property type="match status" value="1"/>
</dbReference>
<evidence type="ECO:0000313" key="5">
    <source>
        <dbReference type="Proteomes" id="UP000306102"/>
    </source>
</evidence>
<evidence type="ECO:0000259" key="3">
    <source>
        <dbReference type="Pfam" id="PF06974"/>
    </source>
</evidence>
<sequence>MFILQVFDKESGKLKWAATELNVDDHVVPLWDLHILDIKTSDSEGVIVYRVHHSIGDGTSLMALLLACSRKVSDPEALPSIPVMKTSSLIKNSGFWSVLQLVWNTIIGVLLFVATSLFLKDTETRIKASKRVEKNGRRIIVRNVNLDDVKSSDGETLPEAHFRFFLACPRDGTTSVPNVVASGFILSDKEIGSAHFHQTGDENGRSCTENRLLDSSTKRKRGPCTNIDVSKNDHDDDDDDDDDDMTPISKLKTKETQELITDGGDGSDSVDSSSDIENTIKKLRIHFPNNLNTSGITLCYVFSLLYPYALLPFLSQAFSDMMEKGNPVRWGNNIGYVVFPFTIGFRDDPLDYVREAKVAIDRKKSSLEPFWVAFLTTNLIKFFGNKVAGYLNYKVFSNTTLWFSNVPGTGDEIAFCGHEISYYAPTCYGQPNVSISP</sequence>
<dbReference type="PANTHER" id="PTHR31650:SF79">
    <property type="entry name" value="O-ACYLTRANSFERASE (WSD1-LIKE) FAMILY PROTEIN-RELATED"/>
    <property type="match status" value="1"/>
</dbReference>
<dbReference type="Pfam" id="PF06974">
    <property type="entry name" value="WS_DGAT_C"/>
    <property type="match status" value="1"/>
</dbReference>
<organism evidence="4 5">
    <name type="scientific">Camellia sinensis var. sinensis</name>
    <name type="common">China tea</name>
    <dbReference type="NCBI Taxonomy" id="542762"/>
    <lineage>
        <taxon>Eukaryota</taxon>
        <taxon>Viridiplantae</taxon>
        <taxon>Streptophyta</taxon>
        <taxon>Embryophyta</taxon>
        <taxon>Tracheophyta</taxon>
        <taxon>Spermatophyta</taxon>
        <taxon>Magnoliopsida</taxon>
        <taxon>eudicotyledons</taxon>
        <taxon>Gunneridae</taxon>
        <taxon>Pentapetalae</taxon>
        <taxon>asterids</taxon>
        <taxon>Ericales</taxon>
        <taxon>Theaceae</taxon>
        <taxon>Camellia</taxon>
    </lineage>
</organism>
<protein>
    <recommendedName>
        <fullName evidence="3">O-acyltransferase WSD1 C-terminal domain-containing protein</fullName>
    </recommendedName>
</protein>
<keyword evidence="5" id="KW-1185">Reference proteome</keyword>
<reference evidence="4 5" key="1">
    <citation type="journal article" date="2018" name="Proc. Natl. Acad. Sci. U.S.A.">
        <title>Draft genome sequence of Camellia sinensis var. sinensis provides insights into the evolution of the tea genome and tea quality.</title>
        <authorList>
            <person name="Wei C."/>
            <person name="Yang H."/>
            <person name="Wang S."/>
            <person name="Zhao J."/>
            <person name="Liu C."/>
            <person name="Gao L."/>
            <person name="Xia E."/>
            <person name="Lu Y."/>
            <person name="Tai Y."/>
            <person name="She G."/>
            <person name="Sun J."/>
            <person name="Cao H."/>
            <person name="Tong W."/>
            <person name="Gao Q."/>
            <person name="Li Y."/>
            <person name="Deng W."/>
            <person name="Jiang X."/>
            <person name="Wang W."/>
            <person name="Chen Q."/>
            <person name="Zhang S."/>
            <person name="Li H."/>
            <person name="Wu J."/>
            <person name="Wang P."/>
            <person name="Li P."/>
            <person name="Shi C."/>
            <person name="Zheng F."/>
            <person name="Jian J."/>
            <person name="Huang B."/>
            <person name="Shan D."/>
            <person name="Shi M."/>
            <person name="Fang C."/>
            <person name="Yue Y."/>
            <person name="Li F."/>
            <person name="Li D."/>
            <person name="Wei S."/>
            <person name="Han B."/>
            <person name="Jiang C."/>
            <person name="Yin Y."/>
            <person name="Xia T."/>
            <person name="Zhang Z."/>
            <person name="Bennetzen J.L."/>
            <person name="Zhao S."/>
            <person name="Wan X."/>
        </authorList>
    </citation>
    <scope>NUCLEOTIDE SEQUENCE [LARGE SCALE GENOMIC DNA]</scope>
    <source>
        <strain evidence="5">cv. Shuchazao</strain>
        <tissue evidence="4">Leaf</tissue>
    </source>
</reference>
<dbReference type="InterPro" id="IPR045034">
    <property type="entry name" value="O-acyltransferase_WSD1-like"/>
</dbReference>
<feature type="transmembrane region" description="Helical" evidence="2">
    <location>
        <begin position="291"/>
        <end position="314"/>
    </location>
</feature>
<feature type="transmembrane region" description="Helical" evidence="2">
    <location>
        <begin position="101"/>
        <end position="119"/>
    </location>
</feature>
<dbReference type="GO" id="GO:0008374">
    <property type="term" value="F:O-acyltransferase activity"/>
    <property type="evidence" value="ECO:0007669"/>
    <property type="project" value="InterPro"/>
</dbReference>
<comment type="caution">
    <text evidence="4">The sequence shown here is derived from an EMBL/GenBank/DDBJ whole genome shotgun (WGS) entry which is preliminary data.</text>
</comment>
<dbReference type="AlphaFoldDB" id="A0A4S4EGC8"/>
<feature type="domain" description="O-acyltransferase WSD1 C-terminal" evidence="3">
    <location>
        <begin position="330"/>
        <end position="435"/>
    </location>
</feature>
<dbReference type="GO" id="GO:0005886">
    <property type="term" value="C:plasma membrane"/>
    <property type="evidence" value="ECO:0007669"/>
    <property type="project" value="TreeGrafter"/>
</dbReference>
<keyword evidence="2" id="KW-1133">Transmembrane helix</keyword>
<feature type="compositionally biased region" description="Acidic residues" evidence="1">
    <location>
        <begin position="235"/>
        <end position="245"/>
    </location>
</feature>
<evidence type="ECO:0000313" key="4">
    <source>
        <dbReference type="EMBL" id="THG15014.1"/>
    </source>
</evidence>
<evidence type="ECO:0000256" key="2">
    <source>
        <dbReference type="SAM" id="Phobius"/>
    </source>
</evidence>
<accession>A0A4S4EGC8</accession>
<name>A0A4S4EGC8_CAMSN</name>
<feature type="region of interest" description="Disordered" evidence="1">
    <location>
        <begin position="214"/>
        <end position="273"/>
    </location>
</feature>
<dbReference type="Proteomes" id="UP000306102">
    <property type="component" value="Unassembled WGS sequence"/>
</dbReference>
<dbReference type="GO" id="GO:0019432">
    <property type="term" value="P:triglyceride biosynthetic process"/>
    <property type="evidence" value="ECO:0007669"/>
    <property type="project" value="TreeGrafter"/>
</dbReference>
<keyword evidence="2" id="KW-0812">Transmembrane</keyword>
<gene>
    <name evidence="4" type="ORF">TEA_013920</name>
</gene>